<dbReference type="GO" id="GO:0006313">
    <property type="term" value="P:DNA transposition"/>
    <property type="evidence" value="ECO:0007669"/>
    <property type="project" value="InterPro"/>
</dbReference>
<organism evidence="2 3">
    <name type="scientific">Thiopseudomonas denitrificans</name>
    <dbReference type="NCBI Taxonomy" id="1501432"/>
    <lineage>
        <taxon>Bacteria</taxon>
        <taxon>Pseudomonadati</taxon>
        <taxon>Pseudomonadota</taxon>
        <taxon>Gammaproteobacteria</taxon>
        <taxon>Pseudomonadales</taxon>
        <taxon>Pseudomonadaceae</taxon>
        <taxon>Thiopseudomonas</taxon>
    </lineage>
</organism>
<feature type="domain" description="Transposase IS200-like" evidence="1">
    <location>
        <begin position="1"/>
        <end position="68"/>
    </location>
</feature>
<dbReference type="SUPFAM" id="SSF143422">
    <property type="entry name" value="Transposase IS200-like"/>
    <property type="match status" value="1"/>
</dbReference>
<dbReference type="SMART" id="SM01321">
    <property type="entry name" value="Y1_Tnp"/>
    <property type="match status" value="1"/>
</dbReference>
<dbReference type="InterPro" id="IPR002686">
    <property type="entry name" value="Transposase_17"/>
</dbReference>
<reference evidence="2 3" key="1">
    <citation type="submission" date="2019-03" db="EMBL/GenBank/DDBJ databases">
        <title>Genomic Encyclopedia of Type Strains, Phase IV (KMG-IV): sequencing the most valuable type-strain genomes for metagenomic binning, comparative biology and taxonomic classification.</title>
        <authorList>
            <person name="Goeker M."/>
        </authorList>
    </citation>
    <scope>NUCLEOTIDE SEQUENCE [LARGE SCALE GENOMIC DNA]</scope>
    <source>
        <strain evidence="2 3">DSM 28679</strain>
    </source>
</reference>
<keyword evidence="3" id="KW-1185">Reference proteome</keyword>
<dbReference type="GO" id="GO:0004803">
    <property type="term" value="F:transposase activity"/>
    <property type="evidence" value="ECO:0007669"/>
    <property type="project" value="InterPro"/>
</dbReference>
<dbReference type="GO" id="GO:0043565">
    <property type="term" value="F:sequence-specific DNA binding"/>
    <property type="evidence" value="ECO:0007669"/>
    <property type="project" value="TreeGrafter"/>
</dbReference>
<accession>A0A4R6TZG9</accession>
<sequence>MPDHLHWLFQLGDAESLGVVMKKLKARSAQSINTCLKRTGPVWQKAYFDRAIRKEEDLRKIARYIIANPLRAGLVSSVKDYPHWDAAWL</sequence>
<name>A0A4R6TZG9_9GAMM</name>
<dbReference type="InterPro" id="IPR036515">
    <property type="entry name" value="Transposase_17_sf"/>
</dbReference>
<gene>
    <name evidence="2" type="ORF">DFQ45_11461</name>
</gene>
<dbReference type="EMBL" id="SNYK01000014">
    <property type="protein sequence ID" value="TDQ36194.1"/>
    <property type="molecule type" value="Genomic_DNA"/>
</dbReference>
<dbReference type="Gene3D" id="3.30.70.1290">
    <property type="entry name" value="Transposase IS200-like"/>
    <property type="match status" value="1"/>
</dbReference>
<comment type="caution">
    <text evidence="2">The sequence shown here is derived from an EMBL/GenBank/DDBJ whole genome shotgun (WGS) entry which is preliminary data.</text>
</comment>
<dbReference type="NCBIfam" id="NF047646">
    <property type="entry name" value="REP_Tyr_transpos"/>
    <property type="match status" value="1"/>
</dbReference>
<dbReference type="InterPro" id="IPR052715">
    <property type="entry name" value="RAYT_transposase"/>
</dbReference>
<dbReference type="Proteomes" id="UP000294575">
    <property type="component" value="Unassembled WGS sequence"/>
</dbReference>
<dbReference type="AlphaFoldDB" id="A0A4R6TZG9"/>
<proteinExistence type="predicted"/>
<evidence type="ECO:0000313" key="3">
    <source>
        <dbReference type="Proteomes" id="UP000294575"/>
    </source>
</evidence>
<dbReference type="Pfam" id="PF01797">
    <property type="entry name" value="Y1_Tnp"/>
    <property type="match status" value="1"/>
</dbReference>
<dbReference type="PANTHER" id="PTHR36966">
    <property type="entry name" value="REP-ASSOCIATED TYROSINE TRANSPOSASE"/>
    <property type="match status" value="1"/>
</dbReference>
<evidence type="ECO:0000313" key="2">
    <source>
        <dbReference type="EMBL" id="TDQ36194.1"/>
    </source>
</evidence>
<dbReference type="PANTHER" id="PTHR36966:SF1">
    <property type="entry name" value="REP-ASSOCIATED TYROSINE TRANSPOSASE"/>
    <property type="match status" value="1"/>
</dbReference>
<evidence type="ECO:0000259" key="1">
    <source>
        <dbReference type="SMART" id="SM01321"/>
    </source>
</evidence>
<protein>
    <submittedName>
        <fullName evidence="2">Transposase IS200 family protein</fullName>
    </submittedName>
</protein>